<comment type="similarity">
    <text evidence="2">Belongs to the threonine aldolase family.</text>
</comment>
<comment type="caution">
    <text evidence="6">The sequence shown here is derived from an EMBL/GenBank/DDBJ whole genome shotgun (WGS) entry which is preliminary data.</text>
</comment>
<dbReference type="SUPFAM" id="SSF53383">
    <property type="entry name" value="PLP-dependent transferases"/>
    <property type="match status" value="1"/>
</dbReference>
<evidence type="ECO:0000259" key="5">
    <source>
        <dbReference type="Pfam" id="PF01212"/>
    </source>
</evidence>
<organism evidence="6 7">
    <name type="scientific">Spartinivicinus poritis</name>
    <dbReference type="NCBI Taxonomy" id="2994640"/>
    <lineage>
        <taxon>Bacteria</taxon>
        <taxon>Pseudomonadati</taxon>
        <taxon>Pseudomonadota</taxon>
        <taxon>Gammaproteobacteria</taxon>
        <taxon>Oceanospirillales</taxon>
        <taxon>Zooshikellaceae</taxon>
        <taxon>Spartinivicinus</taxon>
    </lineage>
</organism>
<keyword evidence="6" id="KW-0808">Transferase</keyword>
<dbReference type="RefSeq" id="WP_274691609.1">
    <property type="nucleotide sequence ID" value="NZ_JAPMOU010000058.1"/>
</dbReference>
<dbReference type="Proteomes" id="UP001528823">
    <property type="component" value="Unassembled WGS sequence"/>
</dbReference>
<dbReference type="PANTHER" id="PTHR48097">
    <property type="entry name" value="L-THREONINE ALDOLASE-RELATED"/>
    <property type="match status" value="1"/>
</dbReference>
<accession>A0ABT5UGG4</accession>
<proteinExistence type="inferred from homology"/>
<name>A0ABT5UGG4_9GAMM</name>
<protein>
    <submittedName>
        <fullName evidence="6">Aminotransferase class V-fold PLP-dependent enzyme</fullName>
    </submittedName>
</protein>
<dbReference type="Pfam" id="PF01212">
    <property type="entry name" value="Beta_elim_lyase"/>
    <property type="match status" value="1"/>
</dbReference>
<evidence type="ECO:0000313" key="6">
    <source>
        <dbReference type="EMBL" id="MDE1465300.1"/>
    </source>
</evidence>
<evidence type="ECO:0000256" key="4">
    <source>
        <dbReference type="ARBA" id="ARBA00022898"/>
    </source>
</evidence>
<evidence type="ECO:0000313" key="7">
    <source>
        <dbReference type="Proteomes" id="UP001528823"/>
    </source>
</evidence>
<comment type="cofactor">
    <cofactor evidence="1">
        <name>pyridoxal 5'-phosphate</name>
        <dbReference type="ChEBI" id="CHEBI:597326"/>
    </cofactor>
</comment>
<dbReference type="Gene3D" id="3.90.1150.10">
    <property type="entry name" value="Aspartate Aminotransferase, domain 1"/>
    <property type="match status" value="1"/>
</dbReference>
<dbReference type="Gene3D" id="3.40.640.10">
    <property type="entry name" value="Type I PLP-dependent aspartate aminotransferase-like (Major domain)"/>
    <property type="match status" value="1"/>
</dbReference>
<keyword evidence="4" id="KW-0663">Pyridoxal phosphate</keyword>
<dbReference type="PANTHER" id="PTHR48097:SF9">
    <property type="entry name" value="L-THREONINE ALDOLASE"/>
    <property type="match status" value="1"/>
</dbReference>
<evidence type="ECO:0000256" key="2">
    <source>
        <dbReference type="ARBA" id="ARBA00006966"/>
    </source>
</evidence>
<dbReference type="InterPro" id="IPR015422">
    <property type="entry name" value="PyrdxlP-dep_Trfase_small"/>
</dbReference>
<evidence type="ECO:0000256" key="3">
    <source>
        <dbReference type="ARBA" id="ARBA00011881"/>
    </source>
</evidence>
<sequence>MSNTIKNQCHTFFCGHHELTASEEFYAMAEWCKQNNIKHDIYGEGELIQQFEKKIADLLGFEKGLFIVTGTLNQPTVLQLVCQQKKLDCVAMHHTAHILKHERQGYQLQNRFKVLPIGDPFSVWTAEDLKAIKDDITAVLYELPMREIGGQLPTWEELTTIKTYCHQHNIHLHMDGARLWETKDYYDKEYAEIAHGFDSVYISLYKGIGGLGGSILVGSEELVDKVSIWVNRQGGNIAKRSPYIVSAAMKFDQQLQKMSAYYQRTKEIHQILTSYPFITPNPEQPQTSMLHLYLPISCTQATQVRDKIAKEHGIYLFNKIQSAPLANQCFFEWDVGDCLLDMCDNKLKKSLDLLAKEIKLL</sequence>
<dbReference type="InterPro" id="IPR015421">
    <property type="entry name" value="PyrdxlP-dep_Trfase_major"/>
</dbReference>
<gene>
    <name evidence="6" type="ORF">ORQ98_25370</name>
</gene>
<dbReference type="InterPro" id="IPR001597">
    <property type="entry name" value="ArAA_b-elim_lyase/Thr_aldolase"/>
</dbReference>
<dbReference type="InterPro" id="IPR015424">
    <property type="entry name" value="PyrdxlP-dep_Trfase"/>
</dbReference>
<feature type="domain" description="Aromatic amino acid beta-eliminating lyase/threonine aldolase" evidence="5">
    <location>
        <begin position="27"/>
        <end position="292"/>
    </location>
</feature>
<keyword evidence="6" id="KW-0032">Aminotransferase</keyword>
<dbReference type="EMBL" id="JAPMOU010000058">
    <property type="protein sequence ID" value="MDE1465300.1"/>
    <property type="molecule type" value="Genomic_DNA"/>
</dbReference>
<keyword evidence="7" id="KW-1185">Reference proteome</keyword>
<comment type="subunit">
    <text evidence="3">Homotetramer.</text>
</comment>
<dbReference type="GO" id="GO:0008483">
    <property type="term" value="F:transaminase activity"/>
    <property type="evidence" value="ECO:0007669"/>
    <property type="project" value="UniProtKB-KW"/>
</dbReference>
<evidence type="ECO:0000256" key="1">
    <source>
        <dbReference type="ARBA" id="ARBA00001933"/>
    </source>
</evidence>
<reference evidence="6 7" key="1">
    <citation type="submission" date="2022-11" db="EMBL/GenBank/DDBJ databases">
        <title>Spartinivicinus poritis sp. nov., isolated from scleractinian coral Porites lutea.</title>
        <authorList>
            <person name="Zhang G."/>
            <person name="Cai L."/>
            <person name="Wei Q."/>
        </authorList>
    </citation>
    <scope>NUCLEOTIDE SEQUENCE [LARGE SCALE GENOMIC DNA]</scope>
    <source>
        <strain evidence="6 7">A2-2</strain>
    </source>
</reference>